<protein>
    <submittedName>
        <fullName evidence="2">Uncharacterized protein</fullName>
    </submittedName>
</protein>
<reference evidence="2 3" key="1">
    <citation type="submission" date="2019-03" db="EMBL/GenBank/DDBJ databases">
        <title>First draft genome of Liparis tanakae, snailfish: a comprehensive survey of snailfish specific genes.</title>
        <authorList>
            <person name="Kim W."/>
            <person name="Song I."/>
            <person name="Jeong J.-H."/>
            <person name="Kim D."/>
            <person name="Kim S."/>
            <person name="Ryu S."/>
            <person name="Song J.Y."/>
            <person name="Lee S.K."/>
        </authorList>
    </citation>
    <scope>NUCLEOTIDE SEQUENCE [LARGE SCALE GENOMIC DNA]</scope>
    <source>
        <tissue evidence="2">Muscle</tissue>
    </source>
</reference>
<dbReference type="AlphaFoldDB" id="A0A4Z2G898"/>
<evidence type="ECO:0000313" key="2">
    <source>
        <dbReference type="EMBL" id="TNN49044.1"/>
    </source>
</evidence>
<dbReference type="Proteomes" id="UP000314294">
    <property type="component" value="Unassembled WGS sequence"/>
</dbReference>
<proteinExistence type="predicted"/>
<comment type="caution">
    <text evidence="2">The sequence shown here is derived from an EMBL/GenBank/DDBJ whole genome shotgun (WGS) entry which is preliminary data.</text>
</comment>
<feature type="region of interest" description="Disordered" evidence="1">
    <location>
        <begin position="1"/>
        <end position="45"/>
    </location>
</feature>
<sequence>MLISAVLRRETSGEKKLAAQNKKETPALTHIQPRSDAPVKPTSSPCGLISPPVLASVQLGKPNVSPHQAIQLD</sequence>
<gene>
    <name evidence="2" type="ORF">EYF80_040752</name>
</gene>
<name>A0A4Z2G898_9TELE</name>
<evidence type="ECO:0000256" key="1">
    <source>
        <dbReference type="SAM" id="MobiDB-lite"/>
    </source>
</evidence>
<feature type="compositionally biased region" description="Basic and acidic residues" evidence="1">
    <location>
        <begin position="7"/>
        <end position="25"/>
    </location>
</feature>
<evidence type="ECO:0000313" key="3">
    <source>
        <dbReference type="Proteomes" id="UP000314294"/>
    </source>
</evidence>
<dbReference type="EMBL" id="SRLO01000672">
    <property type="protein sequence ID" value="TNN49044.1"/>
    <property type="molecule type" value="Genomic_DNA"/>
</dbReference>
<accession>A0A4Z2G898</accession>
<keyword evidence="3" id="KW-1185">Reference proteome</keyword>
<organism evidence="2 3">
    <name type="scientific">Liparis tanakae</name>
    <name type="common">Tanaka's snailfish</name>
    <dbReference type="NCBI Taxonomy" id="230148"/>
    <lineage>
        <taxon>Eukaryota</taxon>
        <taxon>Metazoa</taxon>
        <taxon>Chordata</taxon>
        <taxon>Craniata</taxon>
        <taxon>Vertebrata</taxon>
        <taxon>Euteleostomi</taxon>
        <taxon>Actinopterygii</taxon>
        <taxon>Neopterygii</taxon>
        <taxon>Teleostei</taxon>
        <taxon>Neoteleostei</taxon>
        <taxon>Acanthomorphata</taxon>
        <taxon>Eupercaria</taxon>
        <taxon>Perciformes</taxon>
        <taxon>Cottioidei</taxon>
        <taxon>Cottales</taxon>
        <taxon>Liparidae</taxon>
        <taxon>Liparis</taxon>
    </lineage>
</organism>